<feature type="transmembrane region" description="Helical" evidence="13">
    <location>
        <begin position="250"/>
        <end position="271"/>
    </location>
</feature>
<organism evidence="15 16">
    <name type="scientific">Thiobaca trueperi</name>
    <dbReference type="NCBI Taxonomy" id="127458"/>
    <lineage>
        <taxon>Bacteria</taxon>
        <taxon>Pseudomonadati</taxon>
        <taxon>Pseudomonadota</taxon>
        <taxon>Gammaproteobacteria</taxon>
        <taxon>Chromatiales</taxon>
        <taxon>Chromatiaceae</taxon>
        <taxon>Thiobaca</taxon>
    </lineage>
</organism>
<feature type="domain" description="Histidine kinase" evidence="14">
    <location>
        <begin position="691"/>
        <end position="925"/>
    </location>
</feature>
<dbReference type="CDD" id="cd10322">
    <property type="entry name" value="SLC5sbd"/>
    <property type="match status" value="1"/>
</dbReference>
<dbReference type="CDD" id="cd00082">
    <property type="entry name" value="HisKA"/>
    <property type="match status" value="1"/>
</dbReference>
<keyword evidence="11 13" id="KW-0472">Membrane</keyword>
<dbReference type="AlphaFoldDB" id="A0A4R3N0U4"/>
<feature type="coiled-coil region" evidence="12">
    <location>
        <begin position="650"/>
        <end position="684"/>
    </location>
</feature>
<feature type="transmembrane region" description="Helical" evidence="13">
    <location>
        <begin position="452"/>
        <end position="474"/>
    </location>
</feature>
<dbReference type="Gene3D" id="3.30.565.10">
    <property type="entry name" value="Histidine kinase-like ATPase, C-terminal domain"/>
    <property type="match status" value="1"/>
</dbReference>
<accession>A0A4R3N0U4</accession>
<dbReference type="SMART" id="SM00387">
    <property type="entry name" value="HATPase_c"/>
    <property type="match status" value="1"/>
</dbReference>
<dbReference type="PROSITE" id="PS50283">
    <property type="entry name" value="NA_SOLUT_SYMP_3"/>
    <property type="match status" value="1"/>
</dbReference>
<dbReference type="EC" id="2.7.13.3" evidence="4"/>
<evidence type="ECO:0000256" key="9">
    <source>
        <dbReference type="ARBA" id="ARBA00022989"/>
    </source>
</evidence>
<evidence type="ECO:0000256" key="8">
    <source>
        <dbReference type="ARBA" id="ARBA00022777"/>
    </source>
</evidence>
<dbReference type="InterPro" id="IPR038377">
    <property type="entry name" value="Na/Glc_symporter_sf"/>
</dbReference>
<dbReference type="PROSITE" id="PS50109">
    <property type="entry name" value="HIS_KIN"/>
    <property type="match status" value="1"/>
</dbReference>
<dbReference type="SUPFAM" id="SSF55874">
    <property type="entry name" value="ATPase domain of HSP90 chaperone/DNA topoisomerase II/histidine kinase"/>
    <property type="match status" value="1"/>
</dbReference>
<evidence type="ECO:0000256" key="12">
    <source>
        <dbReference type="SAM" id="Coils"/>
    </source>
</evidence>
<dbReference type="GO" id="GO:0022857">
    <property type="term" value="F:transmembrane transporter activity"/>
    <property type="evidence" value="ECO:0007669"/>
    <property type="project" value="InterPro"/>
</dbReference>
<keyword evidence="12" id="KW-0175">Coiled coil</keyword>
<feature type="transmembrane region" description="Helical" evidence="13">
    <location>
        <begin position="418"/>
        <end position="445"/>
    </location>
</feature>
<gene>
    <name evidence="15" type="ORF">EDC35_104395</name>
</gene>
<dbReference type="GO" id="GO:0016020">
    <property type="term" value="C:membrane"/>
    <property type="evidence" value="ECO:0007669"/>
    <property type="project" value="UniProtKB-SubCell"/>
</dbReference>
<comment type="similarity">
    <text evidence="3">Belongs to the sodium:solute symporter (SSF) (TC 2.A.21) family.</text>
</comment>
<dbReference type="InterPro" id="IPR005467">
    <property type="entry name" value="His_kinase_dom"/>
</dbReference>
<dbReference type="SMART" id="SM00388">
    <property type="entry name" value="HisKA"/>
    <property type="match status" value="1"/>
</dbReference>
<dbReference type="SUPFAM" id="SSF47384">
    <property type="entry name" value="Homodimeric domain of signal transducing histidine kinase"/>
    <property type="match status" value="1"/>
</dbReference>
<dbReference type="Pfam" id="PF00512">
    <property type="entry name" value="HisKA"/>
    <property type="match status" value="1"/>
</dbReference>
<keyword evidence="6" id="KW-0808">Transferase</keyword>
<feature type="transmembrane region" description="Helical" evidence="13">
    <location>
        <begin position="6"/>
        <end position="24"/>
    </location>
</feature>
<dbReference type="InterPro" id="IPR036097">
    <property type="entry name" value="HisK_dim/P_sf"/>
</dbReference>
<dbReference type="OrthoDB" id="9764438at2"/>
<feature type="transmembrane region" description="Helical" evidence="13">
    <location>
        <begin position="205"/>
        <end position="230"/>
    </location>
</feature>
<sequence length="930" mass="100821">MMTGPLIIGASFIYLALLFAIAYWADRRADQGRSVIAHPTVYALSLAVYCTAWTFYGSVGRATDNGLGFLPIYLGPTLIALLWGSLLLKMVRVSKSERITSIADFIASRYGKSQALGGLVTIIAVIGVVPYIALQLKAIAWSFTILQHYPEVRMPDSTSALPFWTDTAFIVALLLAAFTILFGTRQLDASERHEGLVAAVAFESIVKLVAFLAVGLFVTLTLLGVSGSALPGSGDEVQLAARLEPLLEPGFAPAQDWFAISLLAAFAVMLLPRQFQVAVVENSDERHIRRAIWLFPLYLLLINLFVIPIAIAGLTAFPDGRVDADTFMLTLPILLEQPWLALLVFIGGLSAATGMVIVETIALSTMVSNDLVLPALLHRWRRRPPDADLGRLLLNIRRGAIVVILVLGYLYYRFAGEAYALVSIGLISFVAVAQFAPAVLGGLYWRGGTREGAMAGLLAGFLVWIYTLLLPSFAKSGWLPPAFMESGPGGLDFLAPLALFGLTGWNEITHGLFWSLTANLGAFLLVSSLREPNVAEAAQARIFVDALHQRRPTSAPRWRGRAEIAELMALAERFLGVARTRDEFARYARSRGVELPADLPADAETVYFAETLLSGAIGGASARVMVASVTQEETLGLDEVLDILDEASQIRAYSHELEQKSQALEAATTELRAANLRLTELDRLKDDFMSSVTHELRTPLASIRAFSEILCDDPKIALDQRQHFLGILVSETERLSRLVNQVLDLAKIESGHADWLTEAVSLQGVIEQAVSATGQLIKDRGIQLSLALHPQPAVVWGDRDRLVQVLVNLLSNAAKFAPTDTGRLEIRLFPAPPPATDPASEPETAPVVAHWRVCVTDNGPGIPEGELDLVFEKFRQSAIGGAKPAGTGLGLPISRQIIDNLGGRIWAENTPQKGATLCFDLPAHPADSID</sequence>
<evidence type="ECO:0000256" key="5">
    <source>
        <dbReference type="ARBA" id="ARBA00022553"/>
    </source>
</evidence>
<evidence type="ECO:0000256" key="6">
    <source>
        <dbReference type="ARBA" id="ARBA00022679"/>
    </source>
</evidence>
<dbReference type="GO" id="GO:0000155">
    <property type="term" value="F:phosphorelay sensor kinase activity"/>
    <property type="evidence" value="ECO:0007669"/>
    <property type="project" value="InterPro"/>
</dbReference>
<feature type="transmembrane region" description="Helical" evidence="13">
    <location>
        <begin position="337"/>
        <end position="358"/>
    </location>
</feature>
<feature type="transmembrane region" description="Helical" evidence="13">
    <location>
        <begin position="116"/>
        <end position="143"/>
    </location>
</feature>
<dbReference type="RefSeq" id="WP_132977114.1">
    <property type="nucleotide sequence ID" value="NZ_SMAO01000004.1"/>
</dbReference>
<reference evidence="15 16" key="1">
    <citation type="submission" date="2019-03" db="EMBL/GenBank/DDBJ databases">
        <title>Genomic Encyclopedia of Type Strains, Phase IV (KMG-IV): sequencing the most valuable type-strain genomes for metagenomic binning, comparative biology and taxonomic classification.</title>
        <authorList>
            <person name="Goeker M."/>
        </authorList>
    </citation>
    <scope>NUCLEOTIDE SEQUENCE [LARGE SCALE GENOMIC DNA]</scope>
    <source>
        <strain evidence="15 16">DSM 13587</strain>
    </source>
</reference>
<proteinExistence type="inferred from homology"/>
<feature type="transmembrane region" description="Helical" evidence="13">
    <location>
        <begin position="163"/>
        <end position="184"/>
    </location>
</feature>
<keyword evidence="8" id="KW-0418">Kinase</keyword>
<evidence type="ECO:0000256" key="7">
    <source>
        <dbReference type="ARBA" id="ARBA00022692"/>
    </source>
</evidence>
<comment type="subcellular location">
    <subcellularLocation>
        <location evidence="2">Membrane</location>
        <topology evidence="2">Multi-pass membrane protein</topology>
    </subcellularLocation>
</comment>
<dbReference type="InterPro" id="IPR004358">
    <property type="entry name" value="Sig_transdc_His_kin-like_C"/>
</dbReference>
<dbReference type="InterPro" id="IPR001734">
    <property type="entry name" value="Na/solute_symporter"/>
</dbReference>
<dbReference type="InterPro" id="IPR003661">
    <property type="entry name" value="HisK_dim/P_dom"/>
</dbReference>
<keyword evidence="16" id="KW-1185">Reference proteome</keyword>
<feature type="transmembrane region" description="Helical" evidence="13">
    <location>
        <begin position="36"/>
        <end position="56"/>
    </location>
</feature>
<dbReference type="PRINTS" id="PR00344">
    <property type="entry name" value="BCTRLSENSOR"/>
</dbReference>
<evidence type="ECO:0000256" key="1">
    <source>
        <dbReference type="ARBA" id="ARBA00000085"/>
    </source>
</evidence>
<evidence type="ECO:0000256" key="13">
    <source>
        <dbReference type="SAM" id="Phobius"/>
    </source>
</evidence>
<dbReference type="Gene3D" id="1.20.1730.10">
    <property type="entry name" value="Sodium/glucose cotransporter"/>
    <property type="match status" value="1"/>
</dbReference>
<feature type="transmembrane region" description="Helical" evidence="13">
    <location>
        <begin position="392"/>
        <end position="412"/>
    </location>
</feature>
<comment type="caution">
    <text evidence="15">The sequence shown here is derived from an EMBL/GenBank/DDBJ whole genome shotgun (WGS) entry which is preliminary data.</text>
</comment>
<keyword evidence="7 13" id="KW-0812">Transmembrane</keyword>
<comment type="catalytic activity">
    <reaction evidence="1">
        <text>ATP + protein L-histidine = ADP + protein N-phospho-L-histidine.</text>
        <dbReference type="EC" id="2.7.13.3"/>
    </reaction>
</comment>
<dbReference type="Proteomes" id="UP000295717">
    <property type="component" value="Unassembled WGS sequence"/>
</dbReference>
<evidence type="ECO:0000313" key="16">
    <source>
        <dbReference type="Proteomes" id="UP000295717"/>
    </source>
</evidence>
<protein>
    <recommendedName>
        <fullName evidence="4">histidine kinase</fullName>
        <ecNumber evidence="4">2.7.13.3</ecNumber>
    </recommendedName>
</protein>
<evidence type="ECO:0000256" key="2">
    <source>
        <dbReference type="ARBA" id="ARBA00004141"/>
    </source>
</evidence>
<name>A0A4R3N0U4_9GAMM</name>
<dbReference type="Gene3D" id="1.10.287.130">
    <property type="match status" value="1"/>
</dbReference>
<evidence type="ECO:0000256" key="4">
    <source>
        <dbReference type="ARBA" id="ARBA00012438"/>
    </source>
</evidence>
<keyword evidence="9 13" id="KW-1133">Transmembrane helix</keyword>
<dbReference type="Pfam" id="PF02518">
    <property type="entry name" value="HATPase_c"/>
    <property type="match status" value="1"/>
</dbReference>
<evidence type="ECO:0000313" key="15">
    <source>
        <dbReference type="EMBL" id="TCT21536.1"/>
    </source>
</evidence>
<evidence type="ECO:0000256" key="10">
    <source>
        <dbReference type="ARBA" id="ARBA00023012"/>
    </source>
</evidence>
<dbReference type="InterPro" id="IPR003594">
    <property type="entry name" value="HATPase_dom"/>
</dbReference>
<dbReference type="InterPro" id="IPR036890">
    <property type="entry name" value="HATPase_C_sf"/>
</dbReference>
<dbReference type="EMBL" id="SMAO01000004">
    <property type="protein sequence ID" value="TCT21536.1"/>
    <property type="molecule type" value="Genomic_DNA"/>
</dbReference>
<feature type="transmembrane region" description="Helical" evidence="13">
    <location>
        <begin position="68"/>
        <end position="88"/>
    </location>
</feature>
<dbReference type="PANTHER" id="PTHR43711:SF30">
    <property type="entry name" value="HISTIDINE KINASE"/>
    <property type="match status" value="1"/>
</dbReference>
<dbReference type="FunFam" id="1.10.287.130:FF:000001">
    <property type="entry name" value="Two-component sensor histidine kinase"/>
    <property type="match status" value="1"/>
</dbReference>
<keyword evidence="5" id="KW-0597">Phosphoprotein</keyword>
<evidence type="ECO:0000256" key="11">
    <source>
        <dbReference type="ARBA" id="ARBA00023136"/>
    </source>
</evidence>
<dbReference type="InterPro" id="IPR050736">
    <property type="entry name" value="Sensor_HK_Regulatory"/>
</dbReference>
<keyword evidence="10" id="KW-0902">Two-component regulatory system</keyword>
<evidence type="ECO:0000259" key="14">
    <source>
        <dbReference type="PROSITE" id="PS50109"/>
    </source>
</evidence>
<feature type="transmembrane region" description="Helical" evidence="13">
    <location>
        <begin position="292"/>
        <end position="317"/>
    </location>
</feature>
<dbReference type="PANTHER" id="PTHR43711">
    <property type="entry name" value="TWO-COMPONENT HISTIDINE KINASE"/>
    <property type="match status" value="1"/>
</dbReference>
<evidence type="ECO:0000256" key="3">
    <source>
        <dbReference type="ARBA" id="ARBA00006434"/>
    </source>
</evidence>